<sequence>MTGCHSLASTDVLDDRQFFEEQFNWSVAPATPIRLPSPPWPVTTDPPNEAEVLKELHILKRYKSPGPDDLPTALFKDGGDFLTKELTVLFTKVWELESVPTSWNESIVVPIFKK</sequence>
<dbReference type="AlphaFoldDB" id="A0A183NGV8"/>
<feature type="non-terminal residue" evidence="1">
    <location>
        <position position="114"/>
    </location>
</feature>
<reference evidence="1 2" key="1">
    <citation type="submission" date="2018-11" db="EMBL/GenBank/DDBJ databases">
        <authorList>
            <consortium name="Pathogen Informatics"/>
        </authorList>
    </citation>
    <scope>NUCLEOTIDE SEQUENCE [LARGE SCALE GENOMIC DNA]</scope>
    <source>
        <strain>Denwood</strain>
        <strain evidence="2">Zambia</strain>
    </source>
</reference>
<proteinExistence type="predicted"/>
<dbReference type="EMBL" id="UZAL01001467">
    <property type="protein sequence ID" value="VDO77429.1"/>
    <property type="molecule type" value="Genomic_DNA"/>
</dbReference>
<gene>
    <name evidence="1" type="ORF">SMTD_LOCUS1344</name>
</gene>
<dbReference type="Proteomes" id="UP000269396">
    <property type="component" value="Unassembled WGS sequence"/>
</dbReference>
<accession>A0A183NGV8</accession>
<protein>
    <submittedName>
        <fullName evidence="1">Uncharacterized protein</fullName>
    </submittedName>
</protein>
<organism evidence="1 2">
    <name type="scientific">Schistosoma mattheei</name>
    <dbReference type="NCBI Taxonomy" id="31246"/>
    <lineage>
        <taxon>Eukaryota</taxon>
        <taxon>Metazoa</taxon>
        <taxon>Spiralia</taxon>
        <taxon>Lophotrochozoa</taxon>
        <taxon>Platyhelminthes</taxon>
        <taxon>Trematoda</taxon>
        <taxon>Digenea</taxon>
        <taxon>Strigeidida</taxon>
        <taxon>Schistosomatoidea</taxon>
        <taxon>Schistosomatidae</taxon>
        <taxon>Schistosoma</taxon>
    </lineage>
</organism>
<evidence type="ECO:0000313" key="1">
    <source>
        <dbReference type="EMBL" id="VDO77429.1"/>
    </source>
</evidence>
<keyword evidence="2" id="KW-1185">Reference proteome</keyword>
<name>A0A183NGV8_9TREM</name>
<dbReference type="STRING" id="31246.A0A183NGV8"/>
<evidence type="ECO:0000313" key="2">
    <source>
        <dbReference type="Proteomes" id="UP000269396"/>
    </source>
</evidence>